<keyword evidence="1" id="KW-0378">Hydrolase</keyword>
<dbReference type="GO" id="GO:0016798">
    <property type="term" value="F:hydrolase activity, acting on glycosyl bonds"/>
    <property type="evidence" value="ECO:0007669"/>
    <property type="project" value="InterPro"/>
</dbReference>
<dbReference type="Proteomes" id="UP000593892">
    <property type="component" value="Chromosome"/>
</dbReference>
<dbReference type="EMBL" id="CP063849">
    <property type="protein sequence ID" value="QOY88174.1"/>
    <property type="molecule type" value="Genomic_DNA"/>
</dbReference>
<organism evidence="3 4">
    <name type="scientific">Paludibaculum fermentans</name>
    <dbReference type="NCBI Taxonomy" id="1473598"/>
    <lineage>
        <taxon>Bacteria</taxon>
        <taxon>Pseudomonadati</taxon>
        <taxon>Acidobacteriota</taxon>
        <taxon>Terriglobia</taxon>
        <taxon>Bryobacterales</taxon>
        <taxon>Bryobacteraceae</taxon>
        <taxon>Paludibaculum</taxon>
    </lineage>
</organism>
<accession>A0A7S7NR38</accession>
<dbReference type="AlphaFoldDB" id="A0A7S7NR38"/>
<proteinExistence type="predicted"/>
<dbReference type="InterPro" id="IPR008979">
    <property type="entry name" value="Galactose-bd-like_sf"/>
</dbReference>
<dbReference type="Pfam" id="PF02018">
    <property type="entry name" value="CBM_4_9"/>
    <property type="match status" value="1"/>
</dbReference>
<dbReference type="RefSeq" id="WP_194449837.1">
    <property type="nucleotide sequence ID" value="NZ_CP063849.1"/>
</dbReference>
<evidence type="ECO:0000259" key="2">
    <source>
        <dbReference type="Pfam" id="PF02018"/>
    </source>
</evidence>
<evidence type="ECO:0000256" key="1">
    <source>
        <dbReference type="ARBA" id="ARBA00022801"/>
    </source>
</evidence>
<dbReference type="SUPFAM" id="SSF49785">
    <property type="entry name" value="Galactose-binding domain-like"/>
    <property type="match status" value="1"/>
</dbReference>
<protein>
    <submittedName>
        <fullName evidence="3">Carbohydrate binding domain-containing protein</fullName>
    </submittedName>
</protein>
<evidence type="ECO:0000313" key="3">
    <source>
        <dbReference type="EMBL" id="QOY88174.1"/>
    </source>
</evidence>
<keyword evidence="4" id="KW-1185">Reference proteome</keyword>
<reference evidence="3 4" key="1">
    <citation type="submission" date="2020-10" db="EMBL/GenBank/DDBJ databases">
        <title>Complete genome sequence of Paludibaculum fermentans P105T, a facultatively anaerobic acidobacterium capable of dissimilatory Fe(III) reduction.</title>
        <authorList>
            <person name="Dedysh S.N."/>
            <person name="Beletsky A.V."/>
            <person name="Kulichevskaya I.S."/>
            <person name="Mardanov A.V."/>
            <person name="Ravin N.V."/>
        </authorList>
    </citation>
    <scope>NUCLEOTIDE SEQUENCE [LARGE SCALE GENOMIC DNA]</scope>
    <source>
        <strain evidence="3 4">P105</strain>
    </source>
</reference>
<gene>
    <name evidence="3" type="ORF">IRI77_36475</name>
</gene>
<dbReference type="KEGG" id="pfer:IRI77_36475"/>
<sequence length="622" mass="63665">MPKFPTAIDDASSLFTPVDAFQSKPLETTATNAIGAGDSTISVASTSMGFADTYGILSIDDELIIYAAKTANQFTGCIRGAFGTAAAVHQNGSTVRANMVSGFLTALQSAVLAIENELGAVSARNYVRSAGDQVVTGNKTFQDGAQFGSGAKSGTGLVRLPNTGGVKWRRADDSGDLGMALNAQNHLAMDAIVDFAPGQTFGAFSYPDAGYASKGIVQVDPAGGLAVESGVLSLPPSGASPGAYPKVTVDAKGRVTAGASIAAADLPEHTHTASDIVSGELPVKVQKDGTDIGTRRAINLVEGTRVTISAADDPTNDRVSVIVNAAPPVAGEITNALGYVPADRAGDHFTGPVDCGPHQTIGGPLENMAKHSENFAAAAWDKNGGSCSVTSSAIIAPDGNHTADAVIAVTTTPVIQQQVAGLTDGGTYTFYIWARVLSGTRKISLAIVNNAYAAYLAGPTQVTLTTSWQRFNVTGTLASGQTGLWIVARQFAGNGDDWTTGDINLWGACLQQGADAQKAYARTWTSQTPHMASGVAVGPIVIAASDNTTSPIKVTGPGSNLADSTLLELTANGELILAGGSGNGYRFAELMEASNPTGWSGVIKVKNSAGVTLGYILLYSSP</sequence>
<name>A0A7S7NR38_PALFE</name>
<evidence type="ECO:0000313" key="4">
    <source>
        <dbReference type="Proteomes" id="UP000593892"/>
    </source>
</evidence>
<feature type="domain" description="CBM-cenC" evidence="2">
    <location>
        <begin position="378"/>
        <end position="485"/>
    </location>
</feature>
<dbReference type="Gene3D" id="2.60.120.260">
    <property type="entry name" value="Galactose-binding domain-like"/>
    <property type="match status" value="1"/>
</dbReference>
<dbReference type="InterPro" id="IPR003305">
    <property type="entry name" value="CenC_carb-bd"/>
</dbReference>